<sequence>MDLVSWTLNVIDQFFFFFQREDRVKETIMSRRDVLLWIHNGFLAAVEDCVPDYDVGRGHRNVYIFRLLMTGFLLFGAGGYLAYRVIRKTWTAAQSIPKLPAMLDGVCLVPLGLSPALVWGVCGSPAGGSPGVPVLWGPFGCLWFRCPPYLSWVQGAGLWLLTLTIAYFYGEALYTQARSHSDPQVFRFRC</sequence>
<feature type="transmembrane region" description="Helical" evidence="1">
    <location>
        <begin position="149"/>
        <end position="169"/>
    </location>
</feature>
<protein>
    <submittedName>
        <fullName evidence="2">Uncharacterized protein</fullName>
    </submittedName>
</protein>
<keyword evidence="1" id="KW-0472">Membrane</keyword>
<keyword evidence="1" id="KW-0812">Transmembrane</keyword>
<gene>
    <name evidence="2" type="ORF">GOODEAATRI_023028</name>
</gene>
<accession>A0ABV0PQY9</accession>
<keyword evidence="3" id="KW-1185">Reference proteome</keyword>
<name>A0ABV0PQY9_9TELE</name>
<proteinExistence type="predicted"/>
<dbReference type="Proteomes" id="UP001476798">
    <property type="component" value="Unassembled WGS sequence"/>
</dbReference>
<evidence type="ECO:0000313" key="3">
    <source>
        <dbReference type="Proteomes" id="UP001476798"/>
    </source>
</evidence>
<keyword evidence="1" id="KW-1133">Transmembrane helix</keyword>
<comment type="caution">
    <text evidence="2">The sequence shown here is derived from an EMBL/GenBank/DDBJ whole genome shotgun (WGS) entry which is preliminary data.</text>
</comment>
<reference evidence="2 3" key="1">
    <citation type="submission" date="2021-06" db="EMBL/GenBank/DDBJ databases">
        <authorList>
            <person name="Palmer J.M."/>
        </authorList>
    </citation>
    <scope>NUCLEOTIDE SEQUENCE [LARGE SCALE GENOMIC DNA]</scope>
    <source>
        <strain evidence="2 3">GA_2019</strain>
        <tissue evidence="2">Muscle</tissue>
    </source>
</reference>
<feature type="transmembrane region" description="Helical" evidence="1">
    <location>
        <begin position="63"/>
        <end position="83"/>
    </location>
</feature>
<evidence type="ECO:0000256" key="1">
    <source>
        <dbReference type="SAM" id="Phobius"/>
    </source>
</evidence>
<feature type="transmembrane region" description="Helical" evidence="1">
    <location>
        <begin position="103"/>
        <end position="129"/>
    </location>
</feature>
<dbReference type="EMBL" id="JAHRIO010082390">
    <property type="protein sequence ID" value="MEQ2185915.1"/>
    <property type="molecule type" value="Genomic_DNA"/>
</dbReference>
<organism evidence="2 3">
    <name type="scientific">Goodea atripinnis</name>
    <dbReference type="NCBI Taxonomy" id="208336"/>
    <lineage>
        <taxon>Eukaryota</taxon>
        <taxon>Metazoa</taxon>
        <taxon>Chordata</taxon>
        <taxon>Craniata</taxon>
        <taxon>Vertebrata</taxon>
        <taxon>Euteleostomi</taxon>
        <taxon>Actinopterygii</taxon>
        <taxon>Neopterygii</taxon>
        <taxon>Teleostei</taxon>
        <taxon>Neoteleostei</taxon>
        <taxon>Acanthomorphata</taxon>
        <taxon>Ovalentaria</taxon>
        <taxon>Atherinomorphae</taxon>
        <taxon>Cyprinodontiformes</taxon>
        <taxon>Goodeidae</taxon>
        <taxon>Goodea</taxon>
    </lineage>
</organism>
<evidence type="ECO:0000313" key="2">
    <source>
        <dbReference type="EMBL" id="MEQ2185915.1"/>
    </source>
</evidence>